<comment type="caution">
    <text evidence="5">The sequence shown here is derived from an EMBL/GenBank/DDBJ whole genome shotgun (WGS) entry which is preliminary data.</text>
</comment>
<protein>
    <recommendedName>
        <fullName evidence="3">Pyridine nucleotide-disulfide oxidoreductase domain-containing protein 2</fullName>
    </recommendedName>
</protein>
<evidence type="ECO:0000259" key="4">
    <source>
        <dbReference type="Pfam" id="PF01593"/>
    </source>
</evidence>
<sequence>MYDAVIIGAGTNGLSLALNLAAAGMRTLVVESERRVGGQASTQQPLLPGFLVHPHANYLSFQDFIGTRTEPACRAMALPPTRTPIAQHGLCFRDGRPPVIIHRRDHRKKTRRSLSRYSAGDARAYEECKARADRLTTTLSRLYFTPPGSASFGKYLAKVSEAFDGIVDPRTLARASARELIDTLFESDEVRTLCYLLATEFSGDLHEPGGAVGLLGYVFWLLGRRSLPLGGMSSVPQALAEAATAAGVRIRTEAAVERVLIEDNAVRGIRLRSGEVVEAPVVASSAGYEVHLNELVGREQLSPAEAAELSRFENTGATLMGSYAAALREAPRYTSAAHDPAIDECAQTFLGLDSTREVLDHLEELRAGHLPAPCGPVRLNTLWDPGQAPAGHHVAGADCAFPDGLDDADLAGVQRSYPAAFLTMWRRYAPNVEDAVLAQRISLAKNVNRKMRLREGTGQYRSRVRGMYFCDSSTHPGGGVHGACGANAFHAIMADRTQ</sequence>
<organism evidence="5 6">
    <name type="scientific">Amycolatopsis ultiminotia</name>
    <dbReference type="NCBI Taxonomy" id="543629"/>
    <lineage>
        <taxon>Bacteria</taxon>
        <taxon>Bacillati</taxon>
        <taxon>Actinomycetota</taxon>
        <taxon>Actinomycetes</taxon>
        <taxon>Pseudonocardiales</taxon>
        <taxon>Pseudonocardiaceae</taxon>
        <taxon>Amycolatopsis</taxon>
    </lineage>
</organism>
<dbReference type="Pfam" id="PF01593">
    <property type="entry name" value="Amino_oxidase"/>
    <property type="match status" value="1"/>
</dbReference>
<evidence type="ECO:0000256" key="1">
    <source>
        <dbReference type="ARBA" id="ARBA00037217"/>
    </source>
</evidence>
<dbReference type="InterPro" id="IPR036188">
    <property type="entry name" value="FAD/NAD-bd_sf"/>
</dbReference>
<dbReference type="RefSeq" id="WP_344860978.1">
    <property type="nucleotide sequence ID" value="NZ_BAAAZN010000006.1"/>
</dbReference>
<evidence type="ECO:0000256" key="2">
    <source>
        <dbReference type="ARBA" id="ARBA00038825"/>
    </source>
</evidence>
<gene>
    <name evidence="5" type="ORF">GCM10022222_34960</name>
</gene>
<evidence type="ECO:0000313" key="5">
    <source>
        <dbReference type="EMBL" id="GAA3548387.1"/>
    </source>
</evidence>
<dbReference type="PANTHER" id="PTHR10668">
    <property type="entry name" value="PHYTOENE DEHYDROGENASE"/>
    <property type="match status" value="1"/>
</dbReference>
<keyword evidence="6" id="KW-1185">Reference proteome</keyword>
<feature type="domain" description="Amine oxidase" evidence="4">
    <location>
        <begin position="13"/>
        <end position="284"/>
    </location>
</feature>
<evidence type="ECO:0000256" key="3">
    <source>
        <dbReference type="ARBA" id="ARBA00040298"/>
    </source>
</evidence>
<dbReference type="Proteomes" id="UP001500689">
    <property type="component" value="Unassembled WGS sequence"/>
</dbReference>
<dbReference type="InterPro" id="IPR002937">
    <property type="entry name" value="Amino_oxidase"/>
</dbReference>
<comment type="subunit">
    <text evidence="2">Interacts with COX5B; this interaction may contribute to localize PYROXD2 to the inner face of the inner mitochondrial membrane.</text>
</comment>
<reference evidence="6" key="1">
    <citation type="journal article" date="2019" name="Int. J. Syst. Evol. Microbiol.">
        <title>The Global Catalogue of Microorganisms (GCM) 10K type strain sequencing project: providing services to taxonomists for standard genome sequencing and annotation.</title>
        <authorList>
            <consortium name="The Broad Institute Genomics Platform"/>
            <consortium name="The Broad Institute Genome Sequencing Center for Infectious Disease"/>
            <person name="Wu L."/>
            <person name="Ma J."/>
        </authorList>
    </citation>
    <scope>NUCLEOTIDE SEQUENCE [LARGE SCALE GENOMIC DNA]</scope>
    <source>
        <strain evidence="6">JCM 16898</strain>
    </source>
</reference>
<comment type="function">
    <text evidence="1">Probable oxidoreductase that may play a role as regulator of mitochondrial function.</text>
</comment>
<accession>A0ABP6WBG7</accession>
<dbReference type="SUPFAM" id="SSF51905">
    <property type="entry name" value="FAD/NAD(P)-binding domain"/>
    <property type="match status" value="1"/>
</dbReference>
<evidence type="ECO:0000313" key="6">
    <source>
        <dbReference type="Proteomes" id="UP001500689"/>
    </source>
</evidence>
<dbReference type="PANTHER" id="PTHR10668:SF103">
    <property type="entry name" value="PYRIDINE NUCLEOTIDE-DISULFIDE OXIDOREDUCTASE DOMAIN-CONTAINING PROTEIN 2"/>
    <property type="match status" value="1"/>
</dbReference>
<name>A0ABP6WBG7_9PSEU</name>
<dbReference type="EMBL" id="BAAAZN010000006">
    <property type="protein sequence ID" value="GAA3548387.1"/>
    <property type="molecule type" value="Genomic_DNA"/>
</dbReference>
<dbReference type="Gene3D" id="3.50.50.60">
    <property type="entry name" value="FAD/NAD(P)-binding domain"/>
    <property type="match status" value="2"/>
</dbReference>
<proteinExistence type="predicted"/>